<gene>
    <name evidence="15" type="ORF">MERR_LOCUS39609</name>
</gene>
<dbReference type="InterPro" id="IPR002401">
    <property type="entry name" value="Cyt_P450_E_grp-I"/>
</dbReference>
<evidence type="ECO:0000256" key="9">
    <source>
        <dbReference type="ARBA" id="ARBA00023004"/>
    </source>
</evidence>
<comment type="similarity">
    <text evidence="3 13">Belongs to the cytochrome P450 family.</text>
</comment>
<keyword evidence="6 12" id="KW-0479">Metal-binding</keyword>
<evidence type="ECO:0000256" key="4">
    <source>
        <dbReference type="ARBA" id="ARBA00022617"/>
    </source>
</evidence>
<dbReference type="PRINTS" id="PR00385">
    <property type="entry name" value="P450"/>
</dbReference>
<keyword evidence="16" id="KW-1185">Reference proteome</keyword>
<evidence type="ECO:0008006" key="17">
    <source>
        <dbReference type="Google" id="ProtNLM"/>
    </source>
</evidence>
<evidence type="ECO:0000256" key="14">
    <source>
        <dbReference type="SAM" id="Phobius"/>
    </source>
</evidence>
<evidence type="ECO:0000256" key="1">
    <source>
        <dbReference type="ARBA" id="ARBA00001971"/>
    </source>
</evidence>
<dbReference type="InterPro" id="IPR050665">
    <property type="entry name" value="Cytochrome_P450_Monooxygen"/>
</dbReference>
<evidence type="ECO:0000313" key="15">
    <source>
        <dbReference type="EMBL" id="CAA7052374.1"/>
    </source>
</evidence>
<name>A0A6D2KYP5_9BRAS</name>
<comment type="subcellular location">
    <subcellularLocation>
        <location evidence="2">Membrane</location>
        <topology evidence="2">Single-pass membrane protein</topology>
    </subcellularLocation>
</comment>
<evidence type="ECO:0000256" key="8">
    <source>
        <dbReference type="ARBA" id="ARBA00023002"/>
    </source>
</evidence>
<dbReference type="Proteomes" id="UP000467841">
    <property type="component" value="Unassembled WGS sequence"/>
</dbReference>
<dbReference type="GO" id="GO:0020037">
    <property type="term" value="F:heme binding"/>
    <property type="evidence" value="ECO:0007669"/>
    <property type="project" value="InterPro"/>
</dbReference>
<dbReference type="InterPro" id="IPR036396">
    <property type="entry name" value="Cyt_P450_sf"/>
</dbReference>
<dbReference type="SUPFAM" id="SSF48264">
    <property type="entry name" value="Cytochrome P450"/>
    <property type="match status" value="1"/>
</dbReference>
<proteinExistence type="inferred from homology"/>
<keyword evidence="5 14" id="KW-0812">Transmembrane</keyword>
<comment type="caution">
    <text evidence="15">The sequence shown here is derived from an EMBL/GenBank/DDBJ whole genome shotgun (WGS) entry which is preliminary data.</text>
</comment>
<evidence type="ECO:0000256" key="11">
    <source>
        <dbReference type="ARBA" id="ARBA00023136"/>
    </source>
</evidence>
<evidence type="ECO:0000256" key="6">
    <source>
        <dbReference type="ARBA" id="ARBA00022723"/>
    </source>
</evidence>
<keyword evidence="10 13" id="KW-0503">Monooxygenase</keyword>
<feature type="transmembrane region" description="Helical" evidence="14">
    <location>
        <begin position="6"/>
        <end position="31"/>
    </location>
</feature>
<dbReference type="GO" id="GO:0016020">
    <property type="term" value="C:membrane"/>
    <property type="evidence" value="ECO:0007669"/>
    <property type="project" value="UniProtKB-SubCell"/>
</dbReference>
<dbReference type="GO" id="GO:0005506">
    <property type="term" value="F:iron ion binding"/>
    <property type="evidence" value="ECO:0007669"/>
    <property type="project" value="InterPro"/>
</dbReference>
<evidence type="ECO:0000256" key="3">
    <source>
        <dbReference type="ARBA" id="ARBA00010617"/>
    </source>
</evidence>
<sequence>MELLILFNSVLALVVMLLVLRIYDAFMIIVWQPFVLTRRFKKQGISGPKYKILYGNLGEIKKMKRESELSILDLNSHDISPRVFPHYQQWMSQYGETFLYWSGTQPRICISDPELVKQILTTKSGSFVQPNLRPELLQLLGRKGLAHVDDADWVRHRKILNPAFSIDRIKVMTKVMVDCTVRMLDEWRNDKTEKLVMKKEMKREFHRITADIIATAAFGSSYAEGIDVFRSQEELMNCCVLSITDIFIPGIQYLPTPMNFRIWKLDRKIKNSIKKIIDSRLESKPDYGDDVLGIMLRSCESEKKEQKLSIEEIIDECKTIFIAGYESNSNLLAWTTLLLSLHQDWQEKLREEIFKECGKDKIPDSDTFSKLKLMNMVFMETLRLYGPVSHFFREASKDSKIGDLEIPKGTTVVFNLLKMQSDKAIWGPDADKFNPLRFENGVSQAANHPNALVAFSLGPRTCIGQNFAMIEAKTVLTMILQRFRLSLSDEYKHAPVDHLLVMPQQGLPLMLQPLED</sequence>
<keyword evidence="9 12" id="KW-0408">Iron</keyword>
<dbReference type="GO" id="GO:0016705">
    <property type="term" value="F:oxidoreductase activity, acting on paired donors, with incorporation or reduction of molecular oxygen"/>
    <property type="evidence" value="ECO:0007669"/>
    <property type="project" value="InterPro"/>
</dbReference>
<protein>
    <recommendedName>
        <fullName evidence="17">Cytochrome P450</fullName>
    </recommendedName>
</protein>
<dbReference type="OrthoDB" id="1470350at2759"/>
<dbReference type="AlphaFoldDB" id="A0A6D2KYP5"/>
<feature type="binding site" description="axial binding residue" evidence="12">
    <location>
        <position position="462"/>
    </location>
    <ligand>
        <name>heme</name>
        <dbReference type="ChEBI" id="CHEBI:30413"/>
    </ligand>
    <ligandPart>
        <name>Fe</name>
        <dbReference type="ChEBI" id="CHEBI:18248"/>
    </ligandPart>
</feature>
<dbReference type="InterPro" id="IPR001128">
    <property type="entry name" value="Cyt_P450"/>
</dbReference>
<dbReference type="PANTHER" id="PTHR24282:SF142">
    <property type="entry name" value="CYTOCHROME P450 709B1"/>
    <property type="match status" value="1"/>
</dbReference>
<evidence type="ECO:0000256" key="5">
    <source>
        <dbReference type="ARBA" id="ARBA00022692"/>
    </source>
</evidence>
<reference evidence="15" key="1">
    <citation type="submission" date="2020-01" db="EMBL/GenBank/DDBJ databases">
        <authorList>
            <person name="Mishra B."/>
        </authorList>
    </citation>
    <scope>NUCLEOTIDE SEQUENCE [LARGE SCALE GENOMIC DNA]</scope>
</reference>
<evidence type="ECO:0000256" key="10">
    <source>
        <dbReference type="ARBA" id="ARBA00023033"/>
    </source>
</evidence>
<dbReference type="PRINTS" id="PR00463">
    <property type="entry name" value="EP450I"/>
</dbReference>
<dbReference type="InterPro" id="IPR017972">
    <property type="entry name" value="Cyt_P450_CS"/>
</dbReference>
<accession>A0A6D2KYP5</accession>
<keyword evidence="11 14" id="KW-0472">Membrane</keyword>
<evidence type="ECO:0000256" key="13">
    <source>
        <dbReference type="RuleBase" id="RU000461"/>
    </source>
</evidence>
<comment type="cofactor">
    <cofactor evidence="1 12">
        <name>heme</name>
        <dbReference type="ChEBI" id="CHEBI:30413"/>
    </cofactor>
</comment>
<keyword evidence="8 13" id="KW-0560">Oxidoreductase</keyword>
<keyword evidence="7 14" id="KW-1133">Transmembrane helix</keyword>
<organism evidence="15 16">
    <name type="scientific">Microthlaspi erraticum</name>
    <dbReference type="NCBI Taxonomy" id="1685480"/>
    <lineage>
        <taxon>Eukaryota</taxon>
        <taxon>Viridiplantae</taxon>
        <taxon>Streptophyta</taxon>
        <taxon>Embryophyta</taxon>
        <taxon>Tracheophyta</taxon>
        <taxon>Spermatophyta</taxon>
        <taxon>Magnoliopsida</taxon>
        <taxon>eudicotyledons</taxon>
        <taxon>Gunneridae</taxon>
        <taxon>Pentapetalae</taxon>
        <taxon>rosids</taxon>
        <taxon>malvids</taxon>
        <taxon>Brassicales</taxon>
        <taxon>Brassicaceae</taxon>
        <taxon>Coluteocarpeae</taxon>
        <taxon>Microthlaspi</taxon>
    </lineage>
</organism>
<dbReference type="Gene3D" id="1.10.630.10">
    <property type="entry name" value="Cytochrome P450"/>
    <property type="match status" value="1"/>
</dbReference>
<evidence type="ECO:0000256" key="2">
    <source>
        <dbReference type="ARBA" id="ARBA00004167"/>
    </source>
</evidence>
<dbReference type="EMBL" id="CACVBM020001496">
    <property type="protein sequence ID" value="CAA7052374.1"/>
    <property type="molecule type" value="Genomic_DNA"/>
</dbReference>
<dbReference type="GO" id="GO:0004497">
    <property type="term" value="F:monooxygenase activity"/>
    <property type="evidence" value="ECO:0007669"/>
    <property type="project" value="UniProtKB-KW"/>
</dbReference>
<dbReference type="PANTHER" id="PTHR24282">
    <property type="entry name" value="CYTOCHROME P450 FAMILY MEMBER"/>
    <property type="match status" value="1"/>
</dbReference>
<dbReference type="PROSITE" id="PS00086">
    <property type="entry name" value="CYTOCHROME_P450"/>
    <property type="match status" value="1"/>
</dbReference>
<evidence type="ECO:0000256" key="7">
    <source>
        <dbReference type="ARBA" id="ARBA00022989"/>
    </source>
</evidence>
<dbReference type="Pfam" id="PF00067">
    <property type="entry name" value="p450"/>
    <property type="match status" value="1"/>
</dbReference>
<keyword evidence="4 12" id="KW-0349">Heme</keyword>
<evidence type="ECO:0000256" key="12">
    <source>
        <dbReference type="PIRSR" id="PIRSR602401-1"/>
    </source>
</evidence>
<evidence type="ECO:0000313" key="16">
    <source>
        <dbReference type="Proteomes" id="UP000467841"/>
    </source>
</evidence>